<evidence type="ECO:0000256" key="4">
    <source>
        <dbReference type="PROSITE-ProRule" id="PRU00027"/>
    </source>
</evidence>
<evidence type="ECO:0000256" key="3">
    <source>
        <dbReference type="ARBA" id="ARBA00022833"/>
    </source>
</evidence>
<keyword evidence="3" id="KW-0862">Zinc</keyword>
<evidence type="ECO:0000313" key="7">
    <source>
        <dbReference type="EMBL" id="KAK3258928.1"/>
    </source>
</evidence>
<sequence>MGKHGASSRVSVPAVRKGRSAQPTLSPQGKGPVERTPFQSFDAAGSDGKEYFVEKTLATREDEAGFQKPPDNFRSPFWQHYKVKMDGRKFVEYKCMLCGPEVGAKTFCGDTSNLRTHLVHCHKDALVGIKAFQL</sequence>
<dbReference type="Pfam" id="PF02892">
    <property type="entry name" value="zf-BED"/>
    <property type="match status" value="1"/>
</dbReference>
<name>A0AAE0FGE2_9CHLO</name>
<gene>
    <name evidence="7" type="ORF">CYMTET_32051</name>
</gene>
<dbReference type="PROSITE" id="PS50808">
    <property type="entry name" value="ZF_BED"/>
    <property type="match status" value="1"/>
</dbReference>
<evidence type="ECO:0000256" key="2">
    <source>
        <dbReference type="ARBA" id="ARBA00022771"/>
    </source>
</evidence>
<dbReference type="InterPro" id="IPR036236">
    <property type="entry name" value="Znf_C2H2_sf"/>
</dbReference>
<keyword evidence="1" id="KW-0479">Metal-binding</keyword>
<dbReference type="Proteomes" id="UP001190700">
    <property type="component" value="Unassembled WGS sequence"/>
</dbReference>
<dbReference type="AlphaFoldDB" id="A0AAE0FGE2"/>
<evidence type="ECO:0000256" key="1">
    <source>
        <dbReference type="ARBA" id="ARBA00022723"/>
    </source>
</evidence>
<feature type="domain" description="BED-type" evidence="6">
    <location>
        <begin position="72"/>
        <end position="129"/>
    </location>
</feature>
<accession>A0AAE0FGE2</accession>
<organism evidence="7 8">
    <name type="scientific">Cymbomonas tetramitiformis</name>
    <dbReference type="NCBI Taxonomy" id="36881"/>
    <lineage>
        <taxon>Eukaryota</taxon>
        <taxon>Viridiplantae</taxon>
        <taxon>Chlorophyta</taxon>
        <taxon>Pyramimonadophyceae</taxon>
        <taxon>Pyramimonadales</taxon>
        <taxon>Pyramimonadaceae</taxon>
        <taxon>Cymbomonas</taxon>
    </lineage>
</organism>
<evidence type="ECO:0000256" key="5">
    <source>
        <dbReference type="SAM" id="MobiDB-lite"/>
    </source>
</evidence>
<dbReference type="GO" id="GO:0008270">
    <property type="term" value="F:zinc ion binding"/>
    <property type="evidence" value="ECO:0007669"/>
    <property type="project" value="UniProtKB-KW"/>
</dbReference>
<protein>
    <recommendedName>
        <fullName evidence="6">BED-type domain-containing protein</fullName>
    </recommendedName>
</protein>
<dbReference type="SUPFAM" id="SSF57667">
    <property type="entry name" value="beta-beta-alpha zinc fingers"/>
    <property type="match status" value="1"/>
</dbReference>
<keyword evidence="8" id="KW-1185">Reference proteome</keyword>
<comment type="caution">
    <text evidence="7">The sequence shown here is derived from an EMBL/GenBank/DDBJ whole genome shotgun (WGS) entry which is preliminary data.</text>
</comment>
<reference evidence="7 8" key="1">
    <citation type="journal article" date="2015" name="Genome Biol. Evol.">
        <title>Comparative Genomics of a Bacterivorous Green Alga Reveals Evolutionary Causalities and Consequences of Phago-Mixotrophic Mode of Nutrition.</title>
        <authorList>
            <person name="Burns J.A."/>
            <person name="Paasch A."/>
            <person name="Narechania A."/>
            <person name="Kim E."/>
        </authorList>
    </citation>
    <scope>NUCLEOTIDE SEQUENCE [LARGE SCALE GENOMIC DNA]</scope>
    <source>
        <strain evidence="7 8">PLY_AMNH</strain>
    </source>
</reference>
<proteinExistence type="predicted"/>
<evidence type="ECO:0000313" key="8">
    <source>
        <dbReference type="Proteomes" id="UP001190700"/>
    </source>
</evidence>
<evidence type="ECO:0000259" key="6">
    <source>
        <dbReference type="PROSITE" id="PS50808"/>
    </source>
</evidence>
<dbReference type="GO" id="GO:0003677">
    <property type="term" value="F:DNA binding"/>
    <property type="evidence" value="ECO:0007669"/>
    <property type="project" value="InterPro"/>
</dbReference>
<keyword evidence="2 4" id="KW-0863">Zinc-finger</keyword>
<dbReference type="SMART" id="SM00614">
    <property type="entry name" value="ZnF_BED"/>
    <property type="match status" value="1"/>
</dbReference>
<dbReference type="InterPro" id="IPR003656">
    <property type="entry name" value="Znf_BED"/>
</dbReference>
<feature type="region of interest" description="Disordered" evidence="5">
    <location>
        <begin position="1"/>
        <end position="44"/>
    </location>
</feature>
<dbReference type="EMBL" id="LGRX02019148">
    <property type="protein sequence ID" value="KAK3258928.1"/>
    <property type="molecule type" value="Genomic_DNA"/>
</dbReference>